<accession>A0A0C3GFX1</accession>
<dbReference type="GO" id="GO:0033617">
    <property type="term" value="P:mitochondrial respiratory chain complex IV assembly"/>
    <property type="evidence" value="ECO:0007669"/>
    <property type="project" value="TreeGrafter"/>
</dbReference>
<evidence type="ECO:0000256" key="1">
    <source>
        <dbReference type="SAM" id="MobiDB-lite"/>
    </source>
</evidence>
<dbReference type="Proteomes" id="UP000054321">
    <property type="component" value="Unassembled WGS sequence"/>
</dbReference>
<evidence type="ECO:0000313" key="4">
    <source>
        <dbReference type="EMBL" id="KIM95030.1"/>
    </source>
</evidence>
<dbReference type="HOGENOM" id="CLU_033072_0_0_1"/>
<dbReference type="PANTHER" id="PTHR28069">
    <property type="entry name" value="GH20023P"/>
    <property type="match status" value="1"/>
</dbReference>
<dbReference type="AlphaFoldDB" id="A0A0C3GFX1"/>
<dbReference type="EMBL" id="KN832888">
    <property type="protein sequence ID" value="KIM95030.1"/>
    <property type="molecule type" value="Genomic_DNA"/>
</dbReference>
<evidence type="ECO:0000313" key="5">
    <source>
        <dbReference type="Proteomes" id="UP000054321"/>
    </source>
</evidence>
<sequence length="520" mass="59052">MRPLDPYTCQACLHALKSSPRASRSVVFSTRLNAARRHLSTGPNDRSGDAGATQIRTQGFQDIPGRRTISSLGQTVKNDPTGFRTALGFRSNHSIESQDRPLLKPNNLFHPLSSSPSPDMRRRAAFIKQNAFCPHPDHRQTRLPTSPADLEARKSATASLPPQHVSFECPDCGIPVSCSEEHWADDYESHLEICDALREINEDDHDLRSGRFFPEFEYPGPQIEEAMVNMTNWDTFLYSREFEAINDERSLRQATRLLTYPVTIGSVLHELSPYNHKRDGRLTVEGLKSLSALRYTLHPPRTGGGADIKGLRLTPPPIRIFILGARAESSLPREVWVQLAYLFPRVAFHLVFIGPESMANRDSEFPLPERTPSNPFGAIVEDRITSNLKISTFVEYYHTLHKAGHFYPYDPYFDCFMLFHPGLGHPASSHEWAETVPQLLETKVPILVTGYTQYDMERDIEWVKETVGGEMDLLLEPGENRFRSLRWDLNDFDPQDISCGNWGVWAFRGKRYGSPVSRNF</sequence>
<organism evidence="4 5">
    <name type="scientific">Oidiodendron maius (strain Zn)</name>
    <dbReference type="NCBI Taxonomy" id="913774"/>
    <lineage>
        <taxon>Eukaryota</taxon>
        <taxon>Fungi</taxon>
        <taxon>Dikarya</taxon>
        <taxon>Ascomycota</taxon>
        <taxon>Pezizomycotina</taxon>
        <taxon>Leotiomycetes</taxon>
        <taxon>Leotiomycetes incertae sedis</taxon>
        <taxon>Myxotrichaceae</taxon>
        <taxon>Oidiodendron</taxon>
    </lineage>
</organism>
<dbReference type="OrthoDB" id="5282002at2759"/>
<evidence type="ECO:0000259" key="2">
    <source>
        <dbReference type="Pfam" id="PF13824"/>
    </source>
</evidence>
<dbReference type="Pfam" id="PF20179">
    <property type="entry name" value="MSS51_C"/>
    <property type="match status" value="1"/>
</dbReference>
<feature type="domain" description="Mitochondrial splicing suppressor 51 zinc-finger" evidence="2">
    <location>
        <begin position="133"/>
        <end position="207"/>
    </location>
</feature>
<feature type="region of interest" description="Disordered" evidence="1">
    <location>
        <begin position="37"/>
        <end position="61"/>
    </location>
</feature>
<keyword evidence="5" id="KW-1185">Reference proteome</keyword>
<dbReference type="PANTHER" id="PTHR28069:SF1">
    <property type="entry name" value="PROTEIN MSS51, MITOCHONDRIAL"/>
    <property type="match status" value="1"/>
</dbReference>
<evidence type="ECO:0000259" key="3">
    <source>
        <dbReference type="Pfam" id="PF20179"/>
    </source>
</evidence>
<dbReference type="InParanoid" id="A0A0C3GFX1"/>
<dbReference type="GO" id="GO:0005739">
    <property type="term" value="C:mitochondrion"/>
    <property type="evidence" value="ECO:0007669"/>
    <property type="project" value="GOC"/>
</dbReference>
<reference evidence="4 5" key="1">
    <citation type="submission" date="2014-04" db="EMBL/GenBank/DDBJ databases">
        <authorList>
            <consortium name="DOE Joint Genome Institute"/>
            <person name="Kuo A."/>
            <person name="Martino E."/>
            <person name="Perotto S."/>
            <person name="Kohler A."/>
            <person name="Nagy L.G."/>
            <person name="Floudas D."/>
            <person name="Copeland A."/>
            <person name="Barry K.W."/>
            <person name="Cichocki N."/>
            <person name="Veneault-Fourrey C."/>
            <person name="LaButti K."/>
            <person name="Lindquist E.A."/>
            <person name="Lipzen A."/>
            <person name="Lundell T."/>
            <person name="Morin E."/>
            <person name="Murat C."/>
            <person name="Sun H."/>
            <person name="Tunlid A."/>
            <person name="Henrissat B."/>
            <person name="Grigoriev I.V."/>
            <person name="Hibbett D.S."/>
            <person name="Martin F."/>
            <person name="Nordberg H.P."/>
            <person name="Cantor M.N."/>
            <person name="Hua S.X."/>
        </authorList>
    </citation>
    <scope>NUCLEOTIDE SEQUENCE [LARGE SCALE GENOMIC DNA]</scope>
    <source>
        <strain evidence="4 5">Zn</strain>
    </source>
</reference>
<gene>
    <name evidence="4" type="ORF">OIDMADRAFT_60189</name>
</gene>
<protein>
    <submittedName>
        <fullName evidence="4">Uncharacterized protein</fullName>
    </submittedName>
</protein>
<reference evidence="5" key="2">
    <citation type="submission" date="2015-01" db="EMBL/GenBank/DDBJ databases">
        <title>Evolutionary Origins and Diversification of the Mycorrhizal Mutualists.</title>
        <authorList>
            <consortium name="DOE Joint Genome Institute"/>
            <consortium name="Mycorrhizal Genomics Consortium"/>
            <person name="Kohler A."/>
            <person name="Kuo A."/>
            <person name="Nagy L.G."/>
            <person name="Floudas D."/>
            <person name="Copeland A."/>
            <person name="Barry K.W."/>
            <person name="Cichocki N."/>
            <person name="Veneault-Fourrey C."/>
            <person name="LaButti K."/>
            <person name="Lindquist E.A."/>
            <person name="Lipzen A."/>
            <person name="Lundell T."/>
            <person name="Morin E."/>
            <person name="Murat C."/>
            <person name="Riley R."/>
            <person name="Ohm R."/>
            <person name="Sun H."/>
            <person name="Tunlid A."/>
            <person name="Henrissat B."/>
            <person name="Grigoriev I.V."/>
            <person name="Hibbett D.S."/>
            <person name="Martin F."/>
        </authorList>
    </citation>
    <scope>NUCLEOTIDE SEQUENCE [LARGE SCALE GENOMIC DNA]</scope>
    <source>
        <strain evidence="5">Zn</strain>
    </source>
</reference>
<dbReference type="FunCoup" id="A0A0C3GFX1">
    <property type="interactions" value="144"/>
</dbReference>
<dbReference type="STRING" id="913774.A0A0C3GFX1"/>
<dbReference type="InterPro" id="IPR046824">
    <property type="entry name" value="Mss51-like_C"/>
</dbReference>
<name>A0A0C3GFX1_OIDMZ</name>
<dbReference type="Pfam" id="PF13824">
    <property type="entry name" value="zf-Mss51"/>
    <property type="match status" value="1"/>
</dbReference>
<proteinExistence type="predicted"/>
<feature type="domain" description="Mitochondrial splicing suppressor 51-like C-terminal" evidence="3">
    <location>
        <begin position="281"/>
        <end position="490"/>
    </location>
</feature>
<dbReference type="InterPro" id="IPR032717">
    <property type="entry name" value="Mss51_Znf"/>
</dbReference>